<dbReference type="AlphaFoldDB" id="A0A427N4W7"/>
<dbReference type="Proteomes" id="UP000277279">
    <property type="component" value="Unassembled WGS sequence"/>
</dbReference>
<evidence type="ECO:0000313" key="3">
    <source>
        <dbReference type="Proteomes" id="UP000277279"/>
    </source>
</evidence>
<evidence type="ECO:0000313" key="2">
    <source>
        <dbReference type="EMBL" id="RSB81883.1"/>
    </source>
</evidence>
<dbReference type="OrthoDB" id="8369380at2"/>
<organism evidence="2 3">
    <name type="scientific">Rhizobium pisi</name>
    <dbReference type="NCBI Taxonomy" id="574561"/>
    <lineage>
        <taxon>Bacteria</taxon>
        <taxon>Pseudomonadati</taxon>
        <taxon>Pseudomonadota</taxon>
        <taxon>Alphaproteobacteria</taxon>
        <taxon>Hyphomicrobiales</taxon>
        <taxon>Rhizobiaceae</taxon>
        <taxon>Rhizobium/Agrobacterium group</taxon>
        <taxon>Rhizobium</taxon>
    </lineage>
</organism>
<feature type="region of interest" description="Disordered" evidence="1">
    <location>
        <begin position="21"/>
        <end position="123"/>
    </location>
</feature>
<dbReference type="RefSeq" id="WP_125844081.1">
    <property type="nucleotide sequence ID" value="NZ_JACHXH010000004.1"/>
</dbReference>
<reference evidence="2 3" key="1">
    <citation type="submission" date="2018-11" db="EMBL/GenBank/DDBJ databases">
        <authorList>
            <person name="Huo Y."/>
        </authorList>
    </citation>
    <scope>NUCLEOTIDE SEQUENCE [LARGE SCALE GENOMIC DNA]</scope>
    <source>
        <strain evidence="2 3">DSM 30132</strain>
    </source>
</reference>
<dbReference type="EMBL" id="RJJT01000004">
    <property type="protein sequence ID" value="RSB81883.1"/>
    <property type="molecule type" value="Genomic_DNA"/>
</dbReference>
<evidence type="ECO:0000256" key="1">
    <source>
        <dbReference type="SAM" id="MobiDB-lite"/>
    </source>
</evidence>
<feature type="compositionally biased region" description="Basic and acidic residues" evidence="1">
    <location>
        <begin position="114"/>
        <end position="123"/>
    </location>
</feature>
<protein>
    <submittedName>
        <fullName evidence="2">Uncharacterized protein</fullName>
    </submittedName>
</protein>
<accession>A0A427N4W7</accession>
<name>A0A427N4W7_9HYPH</name>
<comment type="caution">
    <text evidence="2">The sequence shown here is derived from an EMBL/GenBank/DDBJ whole genome shotgun (WGS) entry which is preliminary data.</text>
</comment>
<sequence length="123" mass="13819">MPWNHADQKDGAGKRKIIASMHKRVTSGPTADDLIMQARQARSPSAETDDGADHDRYGVARTHKGPFDNATAFSDPTYDHDLPTKQQLEAARRRQSDAIEQQEANRQRGKSRPRARERNPKSS</sequence>
<proteinExistence type="predicted"/>
<gene>
    <name evidence="2" type="ORF">EFD55_08060</name>
</gene>